<dbReference type="EMBL" id="KZ820282">
    <property type="protein sequence ID" value="PWN48030.1"/>
    <property type="molecule type" value="Genomic_DNA"/>
</dbReference>
<dbReference type="Proteomes" id="UP000245626">
    <property type="component" value="Unassembled WGS sequence"/>
</dbReference>
<accession>A0ACD0NQJ4</accession>
<organism evidence="1 2">
    <name type="scientific">Violaceomyces palustris</name>
    <dbReference type="NCBI Taxonomy" id="1673888"/>
    <lineage>
        <taxon>Eukaryota</taxon>
        <taxon>Fungi</taxon>
        <taxon>Dikarya</taxon>
        <taxon>Basidiomycota</taxon>
        <taxon>Ustilaginomycotina</taxon>
        <taxon>Ustilaginomycetes</taxon>
        <taxon>Violaceomycetales</taxon>
        <taxon>Violaceomycetaceae</taxon>
        <taxon>Violaceomyces</taxon>
    </lineage>
</organism>
<proteinExistence type="predicted"/>
<evidence type="ECO:0000313" key="1">
    <source>
        <dbReference type="EMBL" id="PWN48030.1"/>
    </source>
</evidence>
<reference evidence="1 2" key="1">
    <citation type="journal article" date="2018" name="Mol. Biol. Evol.">
        <title>Broad Genomic Sampling Reveals a Smut Pathogenic Ancestry of the Fungal Clade Ustilaginomycotina.</title>
        <authorList>
            <person name="Kijpornyongpan T."/>
            <person name="Mondo S.J."/>
            <person name="Barry K."/>
            <person name="Sandor L."/>
            <person name="Lee J."/>
            <person name="Lipzen A."/>
            <person name="Pangilinan J."/>
            <person name="LaButti K."/>
            <person name="Hainaut M."/>
            <person name="Henrissat B."/>
            <person name="Grigoriev I.V."/>
            <person name="Spatafora J.W."/>
            <person name="Aime M.C."/>
        </authorList>
    </citation>
    <scope>NUCLEOTIDE SEQUENCE [LARGE SCALE GENOMIC DNA]</scope>
    <source>
        <strain evidence="1 2">SA 807</strain>
    </source>
</reference>
<protein>
    <submittedName>
        <fullName evidence="1">Uncharacterized protein</fullName>
    </submittedName>
</protein>
<gene>
    <name evidence="1" type="ORF">IE53DRAFT_217308</name>
</gene>
<name>A0ACD0NQJ4_9BASI</name>
<sequence length="398" mass="43546">MGLALMTLTSMNRKNPRFLRSALLSALRQRMGGPEGLALSRTSSVSSIQTFLLLSLSPDIGSDLTNSSGSQSWLFVGQAIRMAFDIGLHRAMSARSVPASRLNRRSRVWAACIVLDRWYALYHGQPYTISLEDCDAPGPSPFDDDDEEGGWQNRSKRPYTAHVEMTKLAILIGRVLKTVYLPSGLKYVRREDLLQVEAEIDSWSNSRPISLRFDPDHRNSLEAGVLHALHACIEISFYRVFFPSKSKPPGPDVGFRLDRDRWHSLVQRSASALTWLNDRGEQLLDIWFGTVYAVILRLLPWSKRFGATSTGQGLPLALVGGASASGHGGGARGGAGAGREGGKEQAKFFSPTTRESALIEPHDVQKGGRRGDGEEEEKEGPRGEGQGQRSGLSPGCNG</sequence>
<evidence type="ECO:0000313" key="2">
    <source>
        <dbReference type="Proteomes" id="UP000245626"/>
    </source>
</evidence>
<keyword evidence="2" id="KW-1185">Reference proteome</keyword>